<evidence type="ECO:0000256" key="2">
    <source>
        <dbReference type="ARBA" id="ARBA00022490"/>
    </source>
</evidence>
<evidence type="ECO:0000259" key="5">
    <source>
        <dbReference type="PROSITE" id="PS51186"/>
    </source>
</evidence>
<gene>
    <name evidence="6" type="ORF">BKA03_000785</name>
</gene>
<keyword evidence="4 6" id="KW-0012">Acyltransferase</keyword>
<evidence type="ECO:0000256" key="1">
    <source>
        <dbReference type="ARBA" id="ARBA00005395"/>
    </source>
</evidence>
<evidence type="ECO:0000313" key="7">
    <source>
        <dbReference type="Proteomes" id="UP000547973"/>
    </source>
</evidence>
<dbReference type="PROSITE" id="PS51186">
    <property type="entry name" value="GNAT"/>
    <property type="match status" value="1"/>
</dbReference>
<organism evidence="6 7">
    <name type="scientific">Demequina lutea</name>
    <dbReference type="NCBI Taxonomy" id="431489"/>
    <lineage>
        <taxon>Bacteria</taxon>
        <taxon>Bacillati</taxon>
        <taxon>Actinomycetota</taxon>
        <taxon>Actinomycetes</taxon>
        <taxon>Micrococcales</taxon>
        <taxon>Demequinaceae</taxon>
        <taxon>Demequina</taxon>
    </lineage>
</organism>
<keyword evidence="7" id="KW-1185">Reference proteome</keyword>
<keyword evidence="2" id="KW-0963">Cytoplasm</keyword>
<dbReference type="Pfam" id="PF00583">
    <property type="entry name" value="Acetyltransf_1"/>
    <property type="match status" value="1"/>
</dbReference>
<proteinExistence type="inferred from homology"/>
<dbReference type="OrthoDB" id="529907at2"/>
<evidence type="ECO:0000256" key="4">
    <source>
        <dbReference type="ARBA" id="ARBA00023315"/>
    </source>
</evidence>
<keyword evidence="3 6" id="KW-0808">Transferase</keyword>
<reference evidence="6 7" key="1">
    <citation type="submission" date="2020-07" db="EMBL/GenBank/DDBJ databases">
        <title>Sequencing the genomes of 1000 actinobacteria strains.</title>
        <authorList>
            <person name="Klenk H.-P."/>
        </authorList>
    </citation>
    <scope>NUCLEOTIDE SEQUENCE [LARGE SCALE GENOMIC DNA]</scope>
    <source>
        <strain evidence="6 7">DSM 19970</strain>
    </source>
</reference>
<evidence type="ECO:0000256" key="3">
    <source>
        <dbReference type="ARBA" id="ARBA00022679"/>
    </source>
</evidence>
<dbReference type="RefSeq" id="WP_062074562.1">
    <property type="nucleotide sequence ID" value="NZ_BBRC01000003.1"/>
</dbReference>
<dbReference type="AlphaFoldDB" id="A0A7Z0CGQ1"/>
<dbReference type="NCBIfam" id="TIGR01575">
    <property type="entry name" value="rimI"/>
    <property type="match status" value="1"/>
</dbReference>
<protein>
    <submittedName>
        <fullName evidence="6">Ribosomal-protein-alanine N-acetyltransferase</fullName>
        <ecNumber evidence="6">2.3.1.267</ecNumber>
    </submittedName>
</protein>
<comment type="similarity">
    <text evidence="1">Belongs to the acetyltransferase family. RimI subfamily.</text>
</comment>
<comment type="caution">
    <text evidence="6">The sequence shown here is derived from an EMBL/GenBank/DDBJ whole genome shotgun (WGS) entry which is preliminary data.</text>
</comment>
<dbReference type="CDD" id="cd04301">
    <property type="entry name" value="NAT_SF"/>
    <property type="match status" value="1"/>
</dbReference>
<dbReference type="PANTHER" id="PTHR43420:SF12">
    <property type="entry name" value="N-ACETYLTRANSFERASE DOMAIN-CONTAINING PROTEIN"/>
    <property type="match status" value="1"/>
</dbReference>
<dbReference type="Proteomes" id="UP000547973">
    <property type="component" value="Unassembled WGS sequence"/>
</dbReference>
<feature type="domain" description="N-acetyltransferase" evidence="5">
    <location>
        <begin position="4"/>
        <end position="149"/>
    </location>
</feature>
<sequence>MTDERIRDLVEADLPWMAQVERDLFANAAWSEALIREDWRYGTCRYRAVEIDGSLAGYAVYGYDGDAFHLMNLAIVPDFRGRGLAKVLVGEFLDEAARHKAPDAWLEVAVNNEAALGLYEALGFEIVRTRRKYYQPGGIDALVMRKELRPYVPETPNA</sequence>
<evidence type="ECO:0000313" key="6">
    <source>
        <dbReference type="EMBL" id="NYI40666.1"/>
    </source>
</evidence>
<dbReference type="PANTHER" id="PTHR43420">
    <property type="entry name" value="ACETYLTRANSFERASE"/>
    <property type="match status" value="1"/>
</dbReference>
<dbReference type="InterPro" id="IPR000182">
    <property type="entry name" value="GNAT_dom"/>
</dbReference>
<dbReference type="Gene3D" id="3.40.630.30">
    <property type="match status" value="1"/>
</dbReference>
<dbReference type="GO" id="GO:0008999">
    <property type="term" value="F:protein-N-terminal-alanine acetyltransferase activity"/>
    <property type="evidence" value="ECO:0007669"/>
    <property type="project" value="UniProtKB-EC"/>
</dbReference>
<dbReference type="SUPFAM" id="SSF55729">
    <property type="entry name" value="Acyl-CoA N-acyltransferases (Nat)"/>
    <property type="match status" value="1"/>
</dbReference>
<dbReference type="InterPro" id="IPR050680">
    <property type="entry name" value="YpeA/RimI_acetyltransf"/>
</dbReference>
<accession>A0A7Z0CGQ1</accession>
<dbReference type="EC" id="2.3.1.267" evidence="6"/>
<dbReference type="InterPro" id="IPR006464">
    <property type="entry name" value="AcTrfase_RimI/Ard1"/>
</dbReference>
<name>A0A7Z0CGQ1_9MICO</name>
<dbReference type="InterPro" id="IPR016181">
    <property type="entry name" value="Acyl_CoA_acyltransferase"/>
</dbReference>
<dbReference type="EMBL" id="JACBZO010000001">
    <property type="protein sequence ID" value="NYI40666.1"/>
    <property type="molecule type" value="Genomic_DNA"/>
</dbReference>